<gene>
    <name evidence="1" type="primary">SSCI35150.1</name>
</gene>
<evidence type="ECO:0000313" key="1">
    <source>
        <dbReference type="EMBL" id="CDS00078.1"/>
    </source>
</evidence>
<dbReference type="AlphaFoldDB" id="A0A0F7RXP8"/>
<proteinExistence type="predicted"/>
<evidence type="ECO:0000313" key="2">
    <source>
        <dbReference type="Proteomes" id="UP000242770"/>
    </source>
</evidence>
<dbReference type="EMBL" id="CCFA01001965">
    <property type="protein sequence ID" value="CDS00078.1"/>
    <property type="molecule type" value="Genomic_DNA"/>
</dbReference>
<accession>A0A0F7RXP8</accession>
<keyword evidence="2" id="KW-1185">Reference proteome</keyword>
<dbReference type="Proteomes" id="UP000242770">
    <property type="component" value="Unassembled WGS sequence"/>
</dbReference>
<name>A0A0F7RXP8_9BASI</name>
<reference evidence="2" key="1">
    <citation type="submission" date="2014-06" db="EMBL/GenBank/DDBJ databases">
        <authorList>
            <person name="Berkman P.J."/>
        </authorList>
    </citation>
    <scope>NUCLEOTIDE SEQUENCE [LARGE SCALE GENOMIC DNA]</scope>
</reference>
<sequence>MIRCKASLQLSPLEAAAKKLQVTLSSLVAAALGIAISRSEDRRTVPHNGSYAVFALL</sequence>
<organism evidence="1 2">
    <name type="scientific">Sporisorium scitamineum</name>
    <dbReference type="NCBI Taxonomy" id="49012"/>
    <lineage>
        <taxon>Eukaryota</taxon>
        <taxon>Fungi</taxon>
        <taxon>Dikarya</taxon>
        <taxon>Basidiomycota</taxon>
        <taxon>Ustilaginomycotina</taxon>
        <taxon>Ustilaginomycetes</taxon>
        <taxon>Ustilaginales</taxon>
        <taxon>Ustilaginaceae</taxon>
        <taxon>Sporisorium</taxon>
    </lineage>
</organism>
<protein>
    <submittedName>
        <fullName evidence="1">Uncharacterized protein</fullName>
    </submittedName>
</protein>